<evidence type="ECO:0000313" key="3">
    <source>
        <dbReference type="EMBL" id="SMG21657.1"/>
    </source>
</evidence>
<dbReference type="CDD" id="cd06257">
    <property type="entry name" value="DnaJ"/>
    <property type="match status" value="1"/>
</dbReference>
<dbReference type="EMBL" id="FXBB01000007">
    <property type="protein sequence ID" value="SMG21657.1"/>
    <property type="molecule type" value="Genomic_DNA"/>
</dbReference>
<dbReference type="PANTHER" id="PTHR44240:SF10">
    <property type="entry name" value="J DOMAIN-CONTAINING PROTEIN"/>
    <property type="match status" value="1"/>
</dbReference>
<feature type="domain" description="J" evidence="2">
    <location>
        <begin position="8"/>
        <end position="73"/>
    </location>
</feature>
<dbReference type="InterPro" id="IPR052276">
    <property type="entry name" value="Diphthamide-biosynth_chaperone"/>
</dbReference>
<dbReference type="Proteomes" id="UP000193355">
    <property type="component" value="Unassembled WGS sequence"/>
</dbReference>
<keyword evidence="1" id="KW-0175">Coiled coil</keyword>
<protein>
    <submittedName>
        <fullName evidence="3">DnaJ domain-containing protein</fullName>
    </submittedName>
</protein>
<dbReference type="InterPro" id="IPR001623">
    <property type="entry name" value="DnaJ_domain"/>
</dbReference>
<dbReference type="AlphaFoldDB" id="A0A1X7J251"/>
<sequence length="341" mass="38578">MNGMTVRECYHILNLSPGASWSEVKAAFRRCARQSHPDVARSSSRDFERISEAYMTLRDRFRSGERFEEERAGEKGRKIDLSWMWDPFVKASSWVSRTVEDVSRKRKEKKEERERTRREEEARRARVLDDAISEAEESLEAILSRVDRPGSVSDRGRLLKRLESSLPEVRSLAIGRLLPSIGSSEVSSAIERCISRFGLDEEVIDGLATLKDPMGSLRYAMAGAPHFRSMTLGVARKYLKWIKSIPGGKSIYSGLPEPASSQVAGVLMAQWPQDLPLPPVSRIESFLASKDEALLVPLLRQLYRRGCPDRLMLRIRAISEKSEDPAVKAWSRAIVCRSTVV</sequence>
<reference evidence="4" key="1">
    <citation type="submission" date="2017-04" db="EMBL/GenBank/DDBJ databases">
        <authorList>
            <person name="Varghese N."/>
            <person name="Submissions S."/>
        </authorList>
    </citation>
    <scope>NUCLEOTIDE SEQUENCE [LARGE SCALE GENOMIC DNA]</scope>
    <source>
        <strain evidence="4">USBA 82</strain>
    </source>
</reference>
<name>A0A1X7J251_9BACT</name>
<dbReference type="STRING" id="561720.SAMN06275492_10773"/>
<dbReference type="PANTHER" id="PTHR44240">
    <property type="entry name" value="DNAJ DOMAIN (PROKARYOTIC HEAT SHOCK PROTEIN)-RELATED"/>
    <property type="match status" value="1"/>
</dbReference>
<dbReference type="SMART" id="SM00271">
    <property type="entry name" value="DnaJ"/>
    <property type="match status" value="1"/>
</dbReference>
<dbReference type="InterPro" id="IPR036869">
    <property type="entry name" value="J_dom_sf"/>
</dbReference>
<organism evidence="3 4">
    <name type="scientific">Dethiosulfovibrio salsuginis</name>
    <dbReference type="NCBI Taxonomy" id="561720"/>
    <lineage>
        <taxon>Bacteria</taxon>
        <taxon>Thermotogati</taxon>
        <taxon>Synergistota</taxon>
        <taxon>Synergistia</taxon>
        <taxon>Synergistales</taxon>
        <taxon>Dethiosulfovibrionaceae</taxon>
        <taxon>Dethiosulfovibrio</taxon>
    </lineage>
</organism>
<keyword evidence="4" id="KW-1185">Reference proteome</keyword>
<dbReference type="Gene3D" id="1.10.287.110">
    <property type="entry name" value="DnaJ domain"/>
    <property type="match status" value="1"/>
</dbReference>
<dbReference type="PROSITE" id="PS50076">
    <property type="entry name" value="DNAJ_2"/>
    <property type="match status" value="1"/>
</dbReference>
<gene>
    <name evidence="3" type="ORF">SAMN06275492_10773</name>
</gene>
<evidence type="ECO:0000259" key="2">
    <source>
        <dbReference type="PROSITE" id="PS50076"/>
    </source>
</evidence>
<proteinExistence type="predicted"/>
<dbReference type="Pfam" id="PF00226">
    <property type="entry name" value="DnaJ"/>
    <property type="match status" value="1"/>
</dbReference>
<dbReference type="RefSeq" id="WP_085544136.1">
    <property type="nucleotide sequence ID" value="NZ_FXBB01000007.1"/>
</dbReference>
<evidence type="ECO:0000313" key="4">
    <source>
        <dbReference type="Proteomes" id="UP000193355"/>
    </source>
</evidence>
<dbReference type="OrthoDB" id="9779889at2"/>
<evidence type="ECO:0000256" key="1">
    <source>
        <dbReference type="SAM" id="Coils"/>
    </source>
</evidence>
<feature type="coiled-coil region" evidence="1">
    <location>
        <begin position="99"/>
        <end position="138"/>
    </location>
</feature>
<dbReference type="SUPFAM" id="SSF46565">
    <property type="entry name" value="Chaperone J-domain"/>
    <property type="match status" value="1"/>
</dbReference>
<accession>A0A1X7J251</accession>